<evidence type="ECO:0000259" key="1">
    <source>
        <dbReference type="Pfam" id="PF00117"/>
    </source>
</evidence>
<dbReference type="GeneID" id="18170807"/>
<dbReference type="RefSeq" id="XP_006674001.1">
    <property type="nucleotide sequence ID" value="XM_006673938.1"/>
</dbReference>
<dbReference type="InParanoid" id="G3JSG4"/>
<dbReference type="InterPro" id="IPR029062">
    <property type="entry name" value="Class_I_gatase-like"/>
</dbReference>
<dbReference type="VEuPathDB" id="FungiDB:CCM_08802"/>
<dbReference type="InterPro" id="IPR017926">
    <property type="entry name" value="GATASE"/>
</dbReference>
<dbReference type="HOGENOM" id="CLU_054974_0_2_1"/>
<dbReference type="OrthoDB" id="92161at2759"/>
<gene>
    <name evidence="2" type="ORF">CCM_08802</name>
</gene>
<dbReference type="Proteomes" id="UP000001610">
    <property type="component" value="Unassembled WGS sequence"/>
</dbReference>
<evidence type="ECO:0000313" key="2">
    <source>
        <dbReference type="EMBL" id="EGX88756.1"/>
    </source>
</evidence>
<dbReference type="GO" id="GO:0005634">
    <property type="term" value="C:nucleus"/>
    <property type="evidence" value="ECO:0007669"/>
    <property type="project" value="TreeGrafter"/>
</dbReference>
<sequence length="311" mass="33881">MSNSHNATFSREITNPTDCLLPPPPSYLGLFTLAALPRRHAVEHRPAPPSETMSRSGAPLRLAVLEADTPQPQTLARVGSYTAVFTQLFQGACDTAIPPMTLADELTISGHGIVDDLHAYPALDDVDAILISGSRHNSFDNDPWILKLVEYTQAALATNRVRVVGVCFGHQILSRALGCQVGRNPKGWEVAVTDVELTPQGKEVFGLDKMTNLGHQRIHQMHTDVVAEFPSDAVALGSNNVCSVQAMYSPGRYIAVQGHPEFTKDIVTELLLKRHTAGVFSDELYNSGMSRVADEHDGFAIARGFLKFLKD</sequence>
<dbReference type="PANTHER" id="PTHR42695:SF5">
    <property type="entry name" value="GLUTAMINE AMIDOTRANSFERASE YLR126C-RELATED"/>
    <property type="match status" value="1"/>
</dbReference>
<dbReference type="SUPFAM" id="SSF52317">
    <property type="entry name" value="Class I glutamine amidotransferase-like"/>
    <property type="match status" value="1"/>
</dbReference>
<dbReference type="AlphaFoldDB" id="G3JSG4"/>
<dbReference type="STRING" id="983644.G3JSG4"/>
<dbReference type="GO" id="GO:0005829">
    <property type="term" value="C:cytosol"/>
    <property type="evidence" value="ECO:0007669"/>
    <property type="project" value="TreeGrafter"/>
</dbReference>
<dbReference type="PROSITE" id="PS51273">
    <property type="entry name" value="GATASE_TYPE_1"/>
    <property type="match status" value="1"/>
</dbReference>
<proteinExistence type="predicted"/>
<dbReference type="Gene3D" id="3.40.50.880">
    <property type="match status" value="1"/>
</dbReference>
<dbReference type="OMA" id="PWIQTLK"/>
<name>G3JSG4_CORMM</name>
<dbReference type="PANTHER" id="PTHR42695">
    <property type="entry name" value="GLUTAMINE AMIDOTRANSFERASE YLR126C-RELATED"/>
    <property type="match status" value="1"/>
</dbReference>
<dbReference type="eggNOG" id="KOG3179">
    <property type="taxonomic scope" value="Eukaryota"/>
</dbReference>
<dbReference type="CDD" id="cd01741">
    <property type="entry name" value="GATase1_1"/>
    <property type="match status" value="1"/>
</dbReference>
<feature type="domain" description="Glutamine amidotransferase" evidence="1">
    <location>
        <begin position="123"/>
        <end position="264"/>
    </location>
</feature>
<protein>
    <submittedName>
        <fullName evidence="2">Class I glutamine amidotransferase, putative</fullName>
    </submittedName>
</protein>
<evidence type="ECO:0000313" key="3">
    <source>
        <dbReference type="Proteomes" id="UP000001610"/>
    </source>
</evidence>
<keyword evidence="3" id="KW-1185">Reference proteome</keyword>
<dbReference type="InterPro" id="IPR044992">
    <property type="entry name" value="ChyE-like"/>
</dbReference>
<accession>G3JSG4</accession>
<dbReference type="FunCoup" id="G3JSG4">
    <property type="interactions" value="94"/>
</dbReference>
<dbReference type="Pfam" id="PF00117">
    <property type="entry name" value="GATase"/>
    <property type="match status" value="1"/>
</dbReference>
<keyword evidence="2" id="KW-0315">Glutamine amidotransferase</keyword>
<keyword evidence="2" id="KW-0808">Transferase</keyword>
<dbReference type="GO" id="GO:0016740">
    <property type="term" value="F:transferase activity"/>
    <property type="evidence" value="ECO:0007669"/>
    <property type="project" value="UniProtKB-KW"/>
</dbReference>
<organism evidence="2 3">
    <name type="scientific">Cordyceps militaris (strain CM01)</name>
    <name type="common">Caterpillar fungus</name>
    <dbReference type="NCBI Taxonomy" id="983644"/>
    <lineage>
        <taxon>Eukaryota</taxon>
        <taxon>Fungi</taxon>
        <taxon>Dikarya</taxon>
        <taxon>Ascomycota</taxon>
        <taxon>Pezizomycotina</taxon>
        <taxon>Sordariomycetes</taxon>
        <taxon>Hypocreomycetidae</taxon>
        <taxon>Hypocreales</taxon>
        <taxon>Cordycipitaceae</taxon>
        <taxon>Cordyceps</taxon>
    </lineage>
</organism>
<reference evidence="2 3" key="1">
    <citation type="journal article" date="2011" name="Genome Biol.">
        <title>Genome sequence of the insect pathogenic fungus Cordyceps militaris, a valued traditional Chinese medicine.</title>
        <authorList>
            <person name="Zheng P."/>
            <person name="Xia Y."/>
            <person name="Xiao G."/>
            <person name="Xiong C."/>
            <person name="Hu X."/>
            <person name="Zhang S."/>
            <person name="Zheng H."/>
            <person name="Huang Y."/>
            <person name="Zhou Y."/>
            <person name="Wang S."/>
            <person name="Zhao G.P."/>
            <person name="Liu X."/>
            <person name="St Leger R.J."/>
            <person name="Wang C."/>
        </authorList>
    </citation>
    <scope>NUCLEOTIDE SEQUENCE [LARGE SCALE GENOMIC DNA]</scope>
    <source>
        <strain evidence="2 3">CM01</strain>
    </source>
</reference>
<dbReference type="KEGG" id="cmt:CCM_08802"/>
<dbReference type="EMBL" id="JH126405">
    <property type="protein sequence ID" value="EGX88756.1"/>
    <property type="molecule type" value="Genomic_DNA"/>
</dbReference>